<feature type="region of interest" description="Disordered" evidence="1">
    <location>
        <begin position="41"/>
        <end position="88"/>
    </location>
</feature>
<dbReference type="KEGG" id="adl:AURDEDRAFT_176926"/>
<evidence type="ECO:0000313" key="3">
    <source>
        <dbReference type="EMBL" id="EJD34012.1"/>
    </source>
</evidence>
<feature type="chain" id="PRO_5003740980" evidence="2">
    <location>
        <begin position="18"/>
        <end position="88"/>
    </location>
</feature>
<dbReference type="Proteomes" id="UP000006514">
    <property type="component" value="Unassembled WGS sequence"/>
</dbReference>
<organism evidence="3 4">
    <name type="scientific">Auricularia subglabra (strain TFB-10046 / SS5)</name>
    <name type="common">White-rot fungus</name>
    <name type="synonym">Auricularia delicata (strain TFB10046)</name>
    <dbReference type="NCBI Taxonomy" id="717982"/>
    <lineage>
        <taxon>Eukaryota</taxon>
        <taxon>Fungi</taxon>
        <taxon>Dikarya</taxon>
        <taxon>Basidiomycota</taxon>
        <taxon>Agaricomycotina</taxon>
        <taxon>Agaricomycetes</taxon>
        <taxon>Auriculariales</taxon>
        <taxon>Auriculariaceae</taxon>
        <taxon>Auricularia</taxon>
    </lineage>
</organism>
<evidence type="ECO:0000313" key="4">
    <source>
        <dbReference type="Proteomes" id="UP000006514"/>
    </source>
</evidence>
<name>J0WNR6_AURST</name>
<keyword evidence="4" id="KW-1185">Reference proteome</keyword>
<evidence type="ECO:0000256" key="1">
    <source>
        <dbReference type="SAM" id="MobiDB-lite"/>
    </source>
</evidence>
<dbReference type="AlphaFoldDB" id="J0WNR6"/>
<gene>
    <name evidence="3" type="ORF">AURDEDRAFT_176926</name>
</gene>
<sequence length="88" mass="8161">MVRVLFVLSVFAAAVLAAPAPQLGGLGGLLGGLGGIIPGMGSTGNNGGSSPKNGAGATSNGDPLDGVTDALGKGAPNVNGIPLGSLPL</sequence>
<proteinExistence type="predicted"/>
<protein>
    <submittedName>
        <fullName evidence="3">Uncharacterized protein</fullName>
    </submittedName>
</protein>
<keyword evidence="2" id="KW-0732">Signal</keyword>
<dbReference type="InParanoid" id="J0WNR6"/>
<reference evidence="4" key="1">
    <citation type="journal article" date="2012" name="Science">
        <title>The Paleozoic origin of enzymatic lignin decomposition reconstructed from 31 fungal genomes.</title>
        <authorList>
            <person name="Floudas D."/>
            <person name="Binder M."/>
            <person name="Riley R."/>
            <person name="Barry K."/>
            <person name="Blanchette R.A."/>
            <person name="Henrissat B."/>
            <person name="Martinez A.T."/>
            <person name="Otillar R."/>
            <person name="Spatafora J.W."/>
            <person name="Yadav J.S."/>
            <person name="Aerts A."/>
            <person name="Benoit I."/>
            <person name="Boyd A."/>
            <person name="Carlson A."/>
            <person name="Copeland A."/>
            <person name="Coutinho P.M."/>
            <person name="de Vries R.P."/>
            <person name="Ferreira P."/>
            <person name="Findley K."/>
            <person name="Foster B."/>
            <person name="Gaskell J."/>
            <person name="Glotzer D."/>
            <person name="Gorecki P."/>
            <person name="Heitman J."/>
            <person name="Hesse C."/>
            <person name="Hori C."/>
            <person name="Igarashi K."/>
            <person name="Jurgens J.A."/>
            <person name="Kallen N."/>
            <person name="Kersten P."/>
            <person name="Kohler A."/>
            <person name="Kuees U."/>
            <person name="Kumar T.K.A."/>
            <person name="Kuo A."/>
            <person name="LaButti K."/>
            <person name="Larrondo L.F."/>
            <person name="Lindquist E."/>
            <person name="Ling A."/>
            <person name="Lombard V."/>
            <person name="Lucas S."/>
            <person name="Lundell T."/>
            <person name="Martin R."/>
            <person name="McLaughlin D.J."/>
            <person name="Morgenstern I."/>
            <person name="Morin E."/>
            <person name="Murat C."/>
            <person name="Nagy L.G."/>
            <person name="Nolan M."/>
            <person name="Ohm R.A."/>
            <person name="Patyshakuliyeva A."/>
            <person name="Rokas A."/>
            <person name="Ruiz-Duenas F.J."/>
            <person name="Sabat G."/>
            <person name="Salamov A."/>
            <person name="Samejima M."/>
            <person name="Schmutz J."/>
            <person name="Slot J.C."/>
            <person name="St John F."/>
            <person name="Stenlid J."/>
            <person name="Sun H."/>
            <person name="Sun S."/>
            <person name="Syed K."/>
            <person name="Tsang A."/>
            <person name="Wiebenga A."/>
            <person name="Young D."/>
            <person name="Pisabarro A."/>
            <person name="Eastwood D.C."/>
            <person name="Martin F."/>
            <person name="Cullen D."/>
            <person name="Grigoriev I.V."/>
            <person name="Hibbett D.S."/>
        </authorList>
    </citation>
    <scope>NUCLEOTIDE SEQUENCE [LARGE SCALE GENOMIC DNA]</scope>
    <source>
        <strain evidence="4">TFB10046</strain>
    </source>
</reference>
<accession>J0WNR6</accession>
<feature type="signal peptide" evidence="2">
    <location>
        <begin position="1"/>
        <end position="17"/>
    </location>
</feature>
<evidence type="ECO:0000256" key="2">
    <source>
        <dbReference type="SAM" id="SignalP"/>
    </source>
</evidence>
<dbReference type="EMBL" id="JH688023">
    <property type="protein sequence ID" value="EJD34012.1"/>
    <property type="molecule type" value="Genomic_DNA"/>
</dbReference>